<sequence length="115" mass="12989">MYYFFYILACGRNHFKRPRIVGGENARTGKWPWQASLQLGTYGHICGASIISNRWLVSAAHCFQDSDSIRYASYQAQPNTARWPRPRVGRHLPRDAIEPLGGGATPGGPWAMLRR</sequence>
<dbReference type="GO" id="GO:0006508">
    <property type="term" value="P:proteolysis"/>
    <property type="evidence" value="ECO:0007669"/>
    <property type="project" value="UniProtKB-KW"/>
</dbReference>
<comment type="similarity">
    <text evidence="1">Belongs to the peptidase S1 family. Snake venom subfamily.</text>
</comment>
<dbReference type="PROSITE" id="PS50240">
    <property type="entry name" value="TRYPSIN_DOM"/>
    <property type="match status" value="1"/>
</dbReference>
<dbReference type="InterPro" id="IPR043504">
    <property type="entry name" value="Peptidase_S1_PA_chymotrypsin"/>
</dbReference>
<reference evidence="8" key="3">
    <citation type="submission" date="2025-09" db="UniProtKB">
        <authorList>
            <consortium name="Ensembl"/>
        </authorList>
    </citation>
    <scope>IDENTIFICATION</scope>
</reference>
<keyword evidence="3" id="KW-0378">Hydrolase</keyword>
<evidence type="ECO:0000313" key="9">
    <source>
        <dbReference type="Proteomes" id="UP000001646"/>
    </source>
</evidence>
<evidence type="ECO:0000256" key="5">
    <source>
        <dbReference type="ARBA" id="ARBA00023157"/>
    </source>
</evidence>
<dbReference type="InterPro" id="IPR018114">
    <property type="entry name" value="TRYPSIN_HIS"/>
</dbReference>
<keyword evidence="4" id="KW-0720">Serine protease</keyword>
<dbReference type="GO" id="GO:0004252">
    <property type="term" value="F:serine-type endopeptidase activity"/>
    <property type="evidence" value="ECO:0007669"/>
    <property type="project" value="InterPro"/>
</dbReference>
<dbReference type="PANTHER" id="PTHR24252">
    <property type="entry name" value="ACROSIN-RELATED"/>
    <property type="match status" value="1"/>
</dbReference>
<dbReference type="Proteomes" id="UP000001646">
    <property type="component" value="Chromosome 3"/>
</dbReference>
<keyword evidence="5" id="KW-1015">Disulfide bond</keyword>
<keyword evidence="9" id="KW-1185">Reference proteome</keyword>
<dbReference type="InterPro" id="IPR009003">
    <property type="entry name" value="Peptidase_S1_PA"/>
</dbReference>
<dbReference type="Gene3D" id="2.40.10.10">
    <property type="entry name" value="Trypsin-like serine proteases"/>
    <property type="match status" value="1"/>
</dbReference>
<protein>
    <recommendedName>
        <fullName evidence="7">Peptidase S1 domain-containing protein</fullName>
    </recommendedName>
</protein>
<evidence type="ECO:0000313" key="8">
    <source>
        <dbReference type="Ensembl" id="ENSACAP00000040608.1"/>
    </source>
</evidence>
<feature type="domain" description="Peptidase S1" evidence="7">
    <location>
        <begin position="20"/>
        <end position="91"/>
    </location>
</feature>
<feature type="region of interest" description="Disordered" evidence="6">
    <location>
        <begin position="94"/>
        <end position="115"/>
    </location>
</feature>
<organism evidence="8 9">
    <name type="scientific">Anolis carolinensis</name>
    <name type="common">Green anole</name>
    <name type="synonym">American chameleon</name>
    <dbReference type="NCBI Taxonomy" id="28377"/>
    <lineage>
        <taxon>Eukaryota</taxon>
        <taxon>Metazoa</taxon>
        <taxon>Chordata</taxon>
        <taxon>Craniata</taxon>
        <taxon>Vertebrata</taxon>
        <taxon>Euteleostomi</taxon>
        <taxon>Lepidosauria</taxon>
        <taxon>Squamata</taxon>
        <taxon>Bifurcata</taxon>
        <taxon>Unidentata</taxon>
        <taxon>Episquamata</taxon>
        <taxon>Toxicofera</taxon>
        <taxon>Iguania</taxon>
        <taxon>Dactyloidae</taxon>
        <taxon>Anolis</taxon>
    </lineage>
</organism>
<dbReference type="SUPFAM" id="SSF50494">
    <property type="entry name" value="Trypsin-like serine proteases"/>
    <property type="match status" value="1"/>
</dbReference>
<dbReference type="InParanoid" id="A0A803TZG8"/>
<dbReference type="AlphaFoldDB" id="A0A803TZG8"/>
<evidence type="ECO:0000256" key="2">
    <source>
        <dbReference type="ARBA" id="ARBA00022670"/>
    </source>
</evidence>
<dbReference type="Ensembl" id="ENSACAT00000056087.1">
    <property type="protein sequence ID" value="ENSACAP00000040608.1"/>
    <property type="gene ID" value="ENSACAG00000042385.1"/>
</dbReference>
<dbReference type="GeneTree" id="ENSGT00940000165120"/>
<evidence type="ECO:0000256" key="1">
    <source>
        <dbReference type="ARBA" id="ARBA00009228"/>
    </source>
</evidence>
<dbReference type="Pfam" id="PF00089">
    <property type="entry name" value="Trypsin"/>
    <property type="match status" value="1"/>
</dbReference>
<evidence type="ECO:0000259" key="7">
    <source>
        <dbReference type="PROSITE" id="PS50240"/>
    </source>
</evidence>
<evidence type="ECO:0000256" key="6">
    <source>
        <dbReference type="SAM" id="MobiDB-lite"/>
    </source>
</evidence>
<dbReference type="PANTHER" id="PTHR24252:SF17">
    <property type="entry name" value="SUPPRESSOR OF TUMORIGENICITY 14 PROTEIN HOMOLOG-RELATED"/>
    <property type="match status" value="1"/>
</dbReference>
<reference evidence="8" key="2">
    <citation type="submission" date="2025-08" db="UniProtKB">
        <authorList>
            <consortium name="Ensembl"/>
        </authorList>
    </citation>
    <scope>IDENTIFICATION</scope>
</reference>
<accession>A0A803TZG8</accession>
<reference evidence="8 9" key="1">
    <citation type="submission" date="2009-12" db="EMBL/GenBank/DDBJ databases">
        <title>The Genome Sequence of Anolis carolinensis (Green Anole Lizard).</title>
        <authorList>
            <consortium name="The Genome Sequencing Platform"/>
            <person name="Di Palma F."/>
            <person name="Alfoldi J."/>
            <person name="Heiman D."/>
            <person name="Young S."/>
            <person name="Grabherr M."/>
            <person name="Johnson J."/>
            <person name="Lander E.S."/>
            <person name="Lindblad-Toh K."/>
        </authorList>
    </citation>
    <scope>NUCLEOTIDE SEQUENCE [LARGE SCALE GENOMIC DNA]</scope>
    <source>
        <strain evidence="8 9">JBL SC #1</strain>
    </source>
</reference>
<proteinExistence type="inferred from homology"/>
<evidence type="ECO:0000256" key="3">
    <source>
        <dbReference type="ARBA" id="ARBA00022801"/>
    </source>
</evidence>
<dbReference type="InterPro" id="IPR001254">
    <property type="entry name" value="Trypsin_dom"/>
</dbReference>
<evidence type="ECO:0000256" key="4">
    <source>
        <dbReference type="ARBA" id="ARBA00022825"/>
    </source>
</evidence>
<dbReference type="PROSITE" id="PS00134">
    <property type="entry name" value="TRYPSIN_HIS"/>
    <property type="match status" value="1"/>
</dbReference>
<name>A0A803TZG8_ANOCA</name>
<keyword evidence="2" id="KW-0645">Protease</keyword>